<accession>A0A0A8ZJM1</accession>
<proteinExistence type="predicted"/>
<sequence>MAWTAKGRWQPSPAKEAVATLTTMCRW</sequence>
<dbReference type="EMBL" id="GBRH01262853">
    <property type="protein sequence ID" value="JAD35042.1"/>
    <property type="molecule type" value="Transcribed_RNA"/>
</dbReference>
<dbReference type="AlphaFoldDB" id="A0A0A8ZJM1"/>
<reference evidence="1" key="1">
    <citation type="submission" date="2014-09" db="EMBL/GenBank/DDBJ databases">
        <authorList>
            <person name="Magalhaes I.L.F."/>
            <person name="Oliveira U."/>
            <person name="Santos F.R."/>
            <person name="Vidigal T.H.D.A."/>
            <person name="Brescovit A.D."/>
            <person name="Santos A.J."/>
        </authorList>
    </citation>
    <scope>NUCLEOTIDE SEQUENCE</scope>
    <source>
        <tissue evidence="1">Shoot tissue taken approximately 20 cm above the soil surface</tissue>
    </source>
</reference>
<reference evidence="1" key="2">
    <citation type="journal article" date="2015" name="Data Brief">
        <title>Shoot transcriptome of the giant reed, Arundo donax.</title>
        <authorList>
            <person name="Barrero R.A."/>
            <person name="Guerrero F.D."/>
            <person name="Moolhuijzen P."/>
            <person name="Goolsby J.A."/>
            <person name="Tidwell J."/>
            <person name="Bellgard S.E."/>
            <person name="Bellgard M.I."/>
        </authorList>
    </citation>
    <scope>NUCLEOTIDE SEQUENCE</scope>
    <source>
        <tissue evidence="1">Shoot tissue taken approximately 20 cm above the soil surface</tissue>
    </source>
</reference>
<name>A0A0A8ZJM1_ARUDO</name>
<organism evidence="1">
    <name type="scientific">Arundo donax</name>
    <name type="common">Giant reed</name>
    <name type="synonym">Donax arundinaceus</name>
    <dbReference type="NCBI Taxonomy" id="35708"/>
    <lineage>
        <taxon>Eukaryota</taxon>
        <taxon>Viridiplantae</taxon>
        <taxon>Streptophyta</taxon>
        <taxon>Embryophyta</taxon>
        <taxon>Tracheophyta</taxon>
        <taxon>Spermatophyta</taxon>
        <taxon>Magnoliopsida</taxon>
        <taxon>Liliopsida</taxon>
        <taxon>Poales</taxon>
        <taxon>Poaceae</taxon>
        <taxon>PACMAD clade</taxon>
        <taxon>Arundinoideae</taxon>
        <taxon>Arundineae</taxon>
        <taxon>Arundo</taxon>
    </lineage>
</organism>
<protein>
    <submittedName>
        <fullName evidence="1">Uncharacterized protein</fullName>
    </submittedName>
</protein>
<evidence type="ECO:0000313" key="1">
    <source>
        <dbReference type="EMBL" id="JAD35042.1"/>
    </source>
</evidence>